<name>A0AAN5I456_9BILA</name>
<feature type="domain" description="C6" evidence="1">
    <location>
        <begin position="19"/>
        <end position="101"/>
    </location>
</feature>
<feature type="non-terminal residue" evidence="2">
    <location>
        <position position="1"/>
    </location>
</feature>
<comment type="caution">
    <text evidence="2">The sequence shown here is derived from an EMBL/GenBank/DDBJ whole genome shotgun (WGS) entry which is preliminary data.</text>
</comment>
<dbReference type="PANTHER" id="PTHR21629:SF5">
    <property type="entry name" value="C6 DOMAIN-CONTAINING PROTEIN"/>
    <property type="match status" value="1"/>
</dbReference>
<organism evidence="2 3">
    <name type="scientific">Pristionchus mayeri</name>
    <dbReference type="NCBI Taxonomy" id="1317129"/>
    <lineage>
        <taxon>Eukaryota</taxon>
        <taxon>Metazoa</taxon>
        <taxon>Ecdysozoa</taxon>
        <taxon>Nematoda</taxon>
        <taxon>Chromadorea</taxon>
        <taxon>Rhabditida</taxon>
        <taxon>Rhabditina</taxon>
        <taxon>Diplogasteromorpha</taxon>
        <taxon>Diplogasteroidea</taxon>
        <taxon>Neodiplogasteridae</taxon>
        <taxon>Pristionchus</taxon>
    </lineage>
</organism>
<gene>
    <name evidence="2" type="ORF">PMAYCL1PPCAC_21672</name>
</gene>
<accession>A0AAN5I456</accession>
<dbReference type="AlphaFoldDB" id="A0AAN5I456"/>
<dbReference type="EMBL" id="BTRK01000005">
    <property type="protein sequence ID" value="GMR51477.1"/>
    <property type="molecule type" value="Genomic_DNA"/>
</dbReference>
<evidence type="ECO:0000259" key="1">
    <source>
        <dbReference type="SMART" id="SM01048"/>
    </source>
</evidence>
<reference evidence="3" key="1">
    <citation type="submission" date="2022-10" db="EMBL/GenBank/DDBJ databases">
        <title>Genome assembly of Pristionchus species.</title>
        <authorList>
            <person name="Yoshida K."/>
            <person name="Sommer R.J."/>
        </authorList>
    </citation>
    <scope>NUCLEOTIDE SEQUENCE [LARGE SCALE GENOMIC DNA]</scope>
    <source>
        <strain evidence="3">RS5460</strain>
    </source>
</reference>
<sequence length="103" mass="10391">SCFPTPGGGPPAMTSCRSCSGTAFPVVNVMPGDDIPTLPASGCSYRTITCRPTTGGPSVEFNGGVITVPYDPVTNLAIAVLQCSAAGTWEYSGTTITSAECVP</sequence>
<dbReference type="InterPro" id="IPR002601">
    <property type="entry name" value="C6_domain"/>
</dbReference>
<dbReference type="SMART" id="SM01048">
    <property type="entry name" value="C6"/>
    <property type="match status" value="1"/>
</dbReference>
<evidence type="ECO:0000313" key="3">
    <source>
        <dbReference type="Proteomes" id="UP001328107"/>
    </source>
</evidence>
<dbReference type="Pfam" id="PF01681">
    <property type="entry name" value="C6"/>
    <property type="match status" value="1"/>
</dbReference>
<dbReference type="Proteomes" id="UP001328107">
    <property type="component" value="Unassembled WGS sequence"/>
</dbReference>
<dbReference type="PANTHER" id="PTHR21629">
    <property type="entry name" value="C6 DOMAIN-CONTAINING PROTEIN"/>
    <property type="match status" value="1"/>
</dbReference>
<proteinExistence type="predicted"/>
<evidence type="ECO:0000313" key="2">
    <source>
        <dbReference type="EMBL" id="GMR51477.1"/>
    </source>
</evidence>
<protein>
    <recommendedName>
        <fullName evidence="1">C6 domain-containing protein</fullName>
    </recommendedName>
</protein>
<keyword evidence="3" id="KW-1185">Reference proteome</keyword>